<protein>
    <submittedName>
        <fullName evidence="1">Uncharacterized protein</fullName>
    </submittedName>
</protein>
<name>A0A8S1DB76_9INSE</name>
<evidence type="ECO:0000313" key="2">
    <source>
        <dbReference type="Proteomes" id="UP000494165"/>
    </source>
</evidence>
<gene>
    <name evidence="1" type="ORF">CLODIP_2_CD14050</name>
</gene>
<organism evidence="1 2">
    <name type="scientific">Cloeon dipterum</name>
    <dbReference type="NCBI Taxonomy" id="197152"/>
    <lineage>
        <taxon>Eukaryota</taxon>
        <taxon>Metazoa</taxon>
        <taxon>Ecdysozoa</taxon>
        <taxon>Arthropoda</taxon>
        <taxon>Hexapoda</taxon>
        <taxon>Insecta</taxon>
        <taxon>Pterygota</taxon>
        <taxon>Palaeoptera</taxon>
        <taxon>Ephemeroptera</taxon>
        <taxon>Pisciforma</taxon>
        <taxon>Baetidae</taxon>
        <taxon>Cloeon</taxon>
    </lineage>
</organism>
<dbReference type="EMBL" id="CADEPI010000148">
    <property type="protein sequence ID" value="CAB3377639.1"/>
    <property type="molecule type" value="Genomic_DNA"/>
</dbReference>
<comment type="caution">
    <text evidence="1">The sequence shown here is derived from an EMBL/GenBank/DDBJ whole genome shotgun (WGS) entry which is preliminary data.</text>
</comment>
<reference evidence="1 2" key="1">
    <citation type="submission" date="2020-04" db="EMBL/GenBank/DDBJ databases">
        <authorList>
            <person name="Alioto T."/>
            <person name="Alioto T."/>
            <person name="Gomez Garrido J."/>
        </authorList>
    </citation>
    <scope>NUCLEOTIDE SEQUENCE [LARGE SCALE GENOMIC DNA]</scope>
</reference>
<dbReference type="Proteomes" id="UP000494165">
    <property type="component" value="Unassembled WGS sequence"/>
</dbReference>
<accession>A0A8S1DB76</accession>
<proteinExistence type="predicted"/>
<evidence type="ECO:0000313" key="1">
    <source>
        <dbReference type="EMBL" id="CAB3377639.1"/>
    </source>
</evidence>
<dbReference type="AlphaFoldDB" id="A0A8S1DB76"/>
<sequence length="253" mass="28682">MAEIPALRFAAREIRRTHTTELSPTPYQRVKQQPSSQASSAAGTASLIWTLVCTNILISKQASLYRLPIGFDHSNFFFGGSPNLKDFADESTIHLQSLCNENATKRGPHQKVVSYSFFGTLANSVRGFLEGIEINARLVRSHYPNWIMRVYHNMSADQGQFKMILEFLKMSYGDVLDMCYVDAIPDIGNSTHTCYMWRFIPIADPLVDVCIVRDLDGEISEREVNAVQEWLSSDHTFHVMRDHPGHMGRHIMG</sequence>
<dbReference type="OrthoDB" id="204305at2759"/>
<keyword evidence="2" id="KW-1185">Reference proteome</keyword>